<feature type="region of interest" description="Disordered" evidence="2">
    <location>
        <begin position="84"/>
        <end position="119"/>
    </location>
</feature>
<name>A0A6G1RFA8_9GRUI</name>
<feature type="region of interest" description="Disordered" evidence="2">
    <location>
        <begin position="353"/>
        <end position="377"/>
    </location>
</feature>
<feature type="compositionally biased region" description="Basic and acidic residues" evidence="2">
    <location>
        <begin position="84"/>
        <end position="97"/>
    </location>
</feature>
<reference evidence="3" key="1">
    <citation type="submission" date="2020-03" db="EMBL/GenBank/DDBJ databases">
        <title>Okinawa Rail whole genome shotgun sequence.</title>
        <authorList>
            <person name="Nakajima N."/>
            <person name="Onuma M."/>
            <person name="Endoh D."/>
        </authorList>
    </citation>
    <scope>NUCLEOTIDE SEQUENCE</scope>
</reference>
<dbReference type="EMBL" id="ICPP01004653">
    <property type="protein sequence ID" value="LAC37297.1"/>
    <property type="molecule type" value="Transcribed_RNA"/>
</dbReference>
<dbReference type="AlphaFoldDB" id="A0A6G1RFA8"/>
<evidence type="ECO:0000256" key="1">
    <source>
        <dbReference type="SAM" id="Coils"/>
    </source>
</evidence>
<feature type="coiled-coil region" evidence="1">
    <location>
        <begin position="170"/>
        <end position="344"/>
    </location>
</feature>
<dbReference type="SUPFAM" id="SSF57997">
    <property type="entry name" value="Tropomyosin"/>
    <property type="match status" value="1"/>
</dbReference>
<evidence type="ECO:0000256" key="2">
    <source>
        <dbReference type="SAM" id="MobiDB-lite"/>
    </source>
</evidence>
<keyword evidence="1" id="KW-0175">Coiled coil</keyword>
<dbReference type="PANTHER" id="PTHR23171:SF4">
    <property type="entry name" value="TUFTELIN"/>
    <property type="match status" value="1"/>
</dbReference>
<accession>A0A6G1RFA8</accession>
<reference evidence="3" key="2">
    <citation type="submission" date="2020-03" db="EMBL/GenBank/DDBJ databases">
        <authorList>
            <consortium name="Environmental Genome Science Research Promotion Project"/>
            <person name="Nakajima N."/>
            <person name="Onuma M."/>
            <person name="Endoh D."/>
        </authorList>
    </citation>
    <scope>NUCLEOTIDE SEQUENCE</scope>
</reference>
<sequence length="388" mass="44093">MREQAKQKPVGKAFAMVANRSSNGHSLASERIKSNDGDEEIIKVYLKARVEGGVNHEEPVSQLKSEVRYIQEARSSLKKLREDLSSKLESRQGDKQHTQVALEKQNGSWLHPERPRTDSWEEQVAQVQMGMAPYEQGLEGNPRIPCALSGGLEAAAGAWEEEDGCSGEDVEKIRQTARRLFTKLQEAERRHQLEKQSLERTVSQYQEEVAQASSALRRAEESVAEKEVRVDELQRLLAGMEKEHGNLLREMKAGEAELARLRSAEGDKLAEQDRSAQLEKEVAMLREKIHHLDDMLKSQQRKVRQMIEQLQNSKTVIQAKDAMIQELKEKVAYLEAENLEMHDRIEHLIEKQVSRGGHSSRARSKSEYVSSKRLTGPKPLPLIRVVET</sequence>
<dbReference type="PANTHER" id="PTHR23171">
    <property type="entry name" value="GDOWN1"/>
    <property type="match status" value="1"/>
</dbReference>
<dbReference type="InterPro" id="IPR051375">
    <property type="entry name" value="Tuftelin_GRINL1A/MYZAP/CCD68"/>
</dbReference>
<organism evidence="3">
    <name type="scientific">Hypotaenidia okinawae</name>
    <dbReference type="NCBI Taxonomy" id="2861861"/>
    <lineage>
        <taxon>Eukaryota</taxon>
        <taxon>Metazoa</taxon>
        <taxon>Chordata</taxon>
        <taxon>Craniata</taxon>
        <taxon>Vertebrata</taxon>
        <taxon>Euteleostomi</taxon>
        <taxon>Archelosauria</taxon>
        <taxon>Archosauria</taxon>
        <taxon>Dinosauria</taxon>
        <taxon>Saurischia</taxon>
        <taxon>Theropoda</taxon>
        <taxon>Coelurosauria</taxon>
        <taxon>Aves</taxon>
        <taxon>Neognathae</taxon>
        <taxon>Neoaves</taxon>
        <taxon>Gruiformes</taxon>
        <taxon>Rallidae</taxon>
        <taxon>Hypotaenidia</taxon>
    </lineage>
</organism>
<evidence type="ECO:0000313" key="3">
    <source>
        <dbReference type="EMBL" id="LAC37297.1"/>
    </source>
</evidence>
<dbReference type="GO" id="GO:0035556">
    <property type="term" value="P:intracellular signal transduction"/>
    <property type="evidence" value="ECO:0007669"/>
    <property type="project" value="TreeGrafter"/>
</dbReference>
<dbReference type="GO" id="GO:0031674">
    <property type="term" value="C:I band"/>
    <property type="evidence" value="ECO:0007669"/>
    <property type="project" value="TreeGrafter"/>
</dbReference>
<protein>
    <submittedName>
        <fullName evidence="3">Tuftelin 1</fullName>
    </submittedName>
</protein>
<proteinExistence type="predicted"/>